<comment type="subcellular location">
    <subcellularLocation>
        <location evidence="1">Membrane</location>
        <topology evidence="1">Lipid-anchor</topology>
    </subcellularLocation>
</comment>
<dbReference type="Pfam" id="PF03180">
    <property type="entry name" value="Lipoprotein_9"/>
    <property type="match status" value="1"/>
</dbReference>
<dbReference type="GO" id="GO:0016020">
    <property type="term" value="C:membrane"/>
    <property type="evidence" value="ECO:0007669"/>
    <property type="project" value="UniProtKB-SubCell"/>
</dbReference>
<dbReference type="AlphaFoldDB" id="A0AA43RHP8"/>
<dbReference type="EMBL" id="JAUMVS010000015">
    <property type="protein sequence ID" value="MDO4841403.1"/>
    <property type="molecule type" value="Genomic_DNA"/>
</dbReference>
<dbReference type="PANTHER" id="PTHR30429:SF0">
    <property type="entry name" value="METHIONINE-BINDING LIPOPROTEIN METQ"/>
    <property type="match status" value="1"/>
</dbReference>
<dbReference type="Gene3D" id="3.40.190.10">
    <property type="entry name" value="Periplasmic binding protein-like II"/>
    <property type="match status" value="2"/>
</dbReference>
<gene>
    <name evidence="8" type="ORF">Q3982_01845</name>
</gene>
<feature type="signal peptide" evidence="7">
    <location>
        <begin position="1"/>
        <end position="20"/>
    </location>
</feature>
<keyword evidence="5" id="KW-0564">Palmitate</keyword>
<keyword evidence="4" id="KW-0472">Membrane</keyword>
<evidence type="ECO:0000313" key="9">
    <source>
        <dbReference type="Proteomes" id="UP001168575"/>
    </source>
</evidence>
<proteinExistence type="inferred from homology"/>
<keyword evidence="9" id="KW-1185">Reference proteome</keyword>
<dbReference type="PROSITE" id="PS51318">
    <property type="entry name" value="TAT"/>
    <property type="match status" value="1"/>
</dbReference>
<dbReference type="InterPro" id="IPR004872">
    <property type="entry name" value="Lipoprotein_NlpA"/>
</dbReference>
<dbReference type="InterPro" id="IPR006311">
    <property type="entry name" value="TAT_signal"/>
</dbReference>
<evidence type="ECO:0000256" key="1">
    <source>
        <dbReference type="ARBA" id="ARBA00004635"/>
    </source>
</evidence>
<protein>
    <submittedName>
        <fullName evidence="8">MetQ/NlpA family ABC transporter substrate-binding protein</fullName>
    </submittedName>
</protein>
<evidence type="ECO:0000256" key="4">
    <source>
        <dbReference type="ARBA" id="ARBA00023136"/>
    </source>
</evidence>
<sequence>MVYSRRDFFKMCGAAGFAVAATGLVGCSSGSSSISTASTSSVESTKTVRIGIRSDMVDQLASCQSKIEALGYKVESTVFDDSVTPDNALKECSLDMNWYQHEPYMQAYNQSNGTNFAMVLPKTFYPLFAMYSTKHTSINDLPDGATIGLCSDTTNKGRGLKMLESQGLIKLKSGVDSPTQFDIEENSKNLQFTEAEMSVLPQSIDDVDAICLAAGHMVNAGKSADGYLCKSDDNETYAVGFVVKDEATAKEEWATNIAKAVQCDELAEYFKTQKKGTQIPSWK</sequence>
<name>A0AA43RHP8_9ACTN</name>
<evidence type="ECO:0000256" key="3">
    <source>
        <dbReference type="ARBA" id="ARBA00022729"/>
    </source>
</evidence>
<evidence type="ECO:0000256" key="6">
    <source>
        <dbReference type="ARBA" id="ARBA00023288"/>
    </source>
</evidence>
<feature type="chain" id="PRO_5041358823" evidence="7">
    <location>
        <begin position="21"/>
        <end position="283"/>
    </location>
</feature>
<evidence type="ECO:0000256" key="2">
    <source>
        <dbReference type="ARBA" id="ARBA00008973"/>
    </source>
</evidence>
<comment type="similarity">
    <text evidence="2">Belongs to the NlpA lipoprotein family.</text>
</comment>
<organism evidence="8 9">
    <name type="scientific">Phoenicibacter congonensis</name>
    <dbReference type="NCBI Taxonomy" id="1944646"/>
    <lineage>
        <taxon>Bacteria</taxon>
        <taxon>Bacillati</taxon>
        <taxon>Actinomycetota</taxon>
        <taxon>Coriobacteriia</taxon>
        <taxon>Eggerthellales</taxon>
        <taxon>Eggerthellaceae</taxon>
        <taxon>Phoenicibacter</taxon>
    </lineage>
</organism>
<dbReference type="PROSITE" id="PS51257">
    <property type="entry name" value="PROKAR_LIPOPROTEIN"/>
    <property type="match status" value="1"/>
</dbReference>
<dbReference type="Proteomes" id="UP001168575">
    <property type="component" value="Unassembled WGS sequence"/>
</dbReference>
<accession>A0AA43RHP8</accession>
<evidence type="ECO:0000313" key="8">
    <source>
        <dbReference type="EMBL" id="MDO4841403.1"/>
    </source>
</evidence>
<keyword evidence="6" id="KW-0449">Lipoprotein</keyword>
<comment type="caution">
    <text evidence="8">The sequence shown here is derived from an EMBL/GenBank/DDBJ whole genome shotgun (WGS) entry which is preliminary data.</text>
</comment>
<reference evidence="8" key="1">
    <citation type="submission" date="2023-07" db="EMBL/GenBank/DDBJ databases">
        <title>Between Cages and Wild: Unraveling the Impact of Captivity on Animal Microbiomes and Antimicrobial Resistance.</title>
        <authorList>
            <person name="Schmartz G.P."/>
            <person name="Rehner J."/>
            <person name="Schuff M.J."/>
            <person name="Becker S.L."/>
            <person name="Kravczyk M."/>
            <person name="Gurevich A."/>
            <person name="Francke R."/>
            <person name="Mueller R."/>
            <person name="Keller V."/>
            <person name="Keller A."/>
        </authorList>
    </citation>
    <scope>NUCLEOTIDE SEQUENCE</scope>
    <source>
        <strain evidence="8">S12M_St_49</strain>
    </source>
</reference>
<dbReference type="PANTHER" id="PTHR30429">
    <property type="entry name" value="D-METHIONINE-BINDING LIPOPROTEIN METQ"/>
    <property type="match status" value="1"/>
</dbReference>
<evidence type="ECO:0000256" key="7">
    <source>
        <dbReference type="SAM" id="SignalP"/>
    </source>
</evidence>
<evidence type="ECO:0000256" key="5">
    <source>
        <dbReference type="ARBA" id="ARBA00023139"/>
    </source>
</evidence>
<keyword evidence="3 7" id="KW-0732">Signal</keyword>
<dbReference type="SUPFAM" id="SSF53850">
    <property type="entry name" value="Periplasmic binding protein-like II"/>
    <property type="match status" value="1"/>
</dbReference>